<proteinExistence type="predicted"/>
<sequence>MKWNNSVVWVVGRCRLPQQLWETLERSGHNLEPIPKAGIVFKIGLPLGAESAKRNFRAEHFPELLLQTRFQFFAVFR</sequence>
<comment type="caution">
    <text evidence="1">The sequence shown here is derived from an EMBL/GenBank/DDBJ whole genome shotgun (WGS) entry which is preliminary data.</text>
</comment>
<name>A0A4Z0JKK5_9LACO</name>
<dbReference type="Proteomes" id="UP000298021">
    <property type="component" value="Unassembled WGS sequence"/>
</dbReference>
<protein>
    <submittedName>
        <fullName evidence="1">Uncharacterized protein</fullName>
    </submittedName>
</protein>
<gene>
    <name evidence="1" type="ORF">EGT49_06105</name>
</gene>
<accession>A0A4Z0JKK5</accession>
<evidence type="ECO:0000313" key="2">
    <source>
        <dbReference type="Proteomes" id="UP000298021"/>
    </source>
</evidence>
<reference evidence="1 2" key="1">
    <citation type="submission" date="2018-10" db="EMBL/GenBank/DDBJ databases">
        <title>Lactobacillus sp. R7 and Lactobacillus sp. R19 isolated from fermented mustard green product of Taiwan.</title>
        <authorList>
            <person name="Lin S.-T."/>
        </authorList>
    </citation>
    <scope>NUCLEOTIDE SEQUENCE [LARGE SCALE GENOMIC DNA]</scope>
    <source>
        <strain evidence="1 2">BCRC 81127</strain>
    </source>
</reference>
<dbReference type="EMBL" id="RKLY01000012">
    <property type="protein sequence ID" value="TGD23442.1"/>
    <property type="molecule type" value="Genomic_DNA"/>
</dbReference>
<evidence type="ECO:0000313" key="1">
    <source>
        <dbReference type="EMBL" id="TGD23442.1"/>
    </source>
</evidence>
<organism evidence="1 2">
    <name type="scientific">Companilactobacillus suantsaicola</name>
    <dbReference type="NCBI Taxonomy" id="2487723"/>
    <lineage>
        <taxon>Bacteria</taxon>
        <taxon>Bacillati</taxon>
        <taxon>Bacillota</taxon>
        <taxon>Bacilli</taxon>
        <taxon>Lactobacillales</taxon>
        <taxon>Lactobacillaceae</taxon>
        <taxon>Companilactobacillus</taxon>
    </lineage>
</organism>
<keyword evidence="2" id="KW-1185">Reference proteome</keyword>
<dbReference type="AlphaFoldDB" id="A0A4Z0JKK5"/>